<dbReference type="GO" id="GO:0016746">
    <property type="term" value="F:acyltransferase activity"/>
    <property type="evidence" value="ECO:0007669"/>
    <property type="project" value="UniProtKB-KW"/>
</dbReference>
<dbReference type="Proteomes" id="UP000500826">
    <property type="component" value="Chromosome"/>
</dbReference>
<dbReference type="EMBL" id="CP053418">
    <property type="protein sequence ID" value="QJW84103.1"/>
    <property type="molecule type" value="Genomic_DNA"/>
</dbReference>
<sequence>MRDSSGFRAATSAWTSSPVISGYLITTILLDDFRRGEFSIKAFYDRRVRRILPALFAVLLASTIAALAVLTPREMVDYAKSLAAVALFPANIYFWREGGYFDTDAELQPLLHTWSLAVEEQYYILFPLLLLVLLRRCRSERQVALLLAGVGRPASRWGCGVRTGRRARPSSCCRRAPGSCWWALAWQRGGRRNCNGRSARCLPPPARCWSGVRSSSSTRRRPSPASTHWRPRWARHC</sequence>
<feature type="transmembrane region" description="Helical" evidence="1">
    <location>
        <begin position="121"/>
        <end position="137"/>
    </location>
</feature>
<evidence type="ECO:0000313" key="3">
    <source>
        <dbReference type="EMBL" id="QJW84103.1"/>
    </source>
</evidence>
<name>A0ABX6P216_9BURK</name>
<feature type="domain" description="Acyltransferase 3" evidence="2">
    <location>
        <begin position="19"/>
        <end position="148"/>
    </location>
</feature>
<dbReference type="PANTHER" id="PTHR23028:SF53">
    <property type="entry name" value="ACYL_TRANSF_3 DOMAIN-CONTAINING PROTEIN"/>
    <property type="match status" value="1"/>
</dbReference>
<organism evidence="3 4">
    <name type="scientific">Ramlibacter terrae</name>
    <dbReference type="NCBI Taxonomy" id="2732511"/>
    <lineage>
        <taxon>Bacteria</taxon>
        <taxon>Pseudomonadati</taxon>
        <taxon>Pseudomonadota</taxon>
        <taxon>Betaproteobacteria</taxon>
        <taxon>Burkholderiales</taxon>
        <taxon>Comamonadaceae</taxon>
        <taxon>Ramlibacter</taxon>
    </lineage>
</organism>
<evidence type="ECO:0000259" key="2">
    <source>
        <dbReference type="Pfam" id="PF01757"/>
    </source>
</evidence>
<dbReference type="InterPro" id="IPR050879">
    <property type="entry name" value="Acyltransferase_3"/>
</dbReference>
<reference evidence="3 4" key="1">
    <citation type="submission" date="2020-05" db="EMBL/GenBank/DDBJ databases">
        <title>Ramlibacter rhizophilus sp. nov., isolated from rhizosphere soil of national flower Mugunghwa from South Korea.</title>
        <authorList>
            <person name="Zheng-Fei Y."/>
            <person name="Huan T."/>
        </authorList>
    </citation>
    <scope>NUCLEOTIDE SEQUENCE [LARGE SCALE GENOMIC DNA]</scope>
    <source>
        <strain evidence="3 4">H242</strain>
    </source>
</reference>
<keyword evidence="4" id="KW-1185">Reference proteome</keyword>
<evidence type="ECO:0000256" key="1">
    <source>
        <dbReference type="SAM" id="Phobius"/>
    </source>
</evidence>
<keyword evidence="3" id="KW-0808">Transferase</keyword>
<dbReference type="InterPro" id="IPR002656">
    <property type="entry name" value="Acyl_transf_3_dom"/>
</dbReference>
<gene>
    <name evidence="3" type="ORF">HK414_09950</name>
</gene>
<keyword evidence="1" id="KW-0472">Membrane</keyword>
<keyword evidence="3" id="KW-0012">Acyltransferase</keyword>
<protein>
    <submittedName>
        <fullName evidence="3">Acyltransferase</fullName>
    </submittedName>
</protein>
<proteinExistence type="predicted"/>
<keyword evidence="1" id="KW-1133">Transmembrane helix</keyword>
<feature type="transmembrane region" description="Helical" evidence="1">
    <location>
        <begin position="51"/>
        <end position="70"/>
    </location>
</feature>
<dbReference type="PANTHER" id="PTHR23028">
    <property type="entry name" value="ACETYLTRANSFERASE"/>
    <property type="match status" value="1"/>
</dbReference>
<feature type="transmembrane region" description="Helical" evidence="1">
    <location>
        <begin position="12"/>
        <end position="30"/>
    </location>
</feature>
<keyword evidence="1" id="KW-0812">Transmembrane</keyword>
<accession>A0ABX6P216</accession>
<dbReference type="Pfam" id="PF01757">
    <property type="entry name" value="Acyl_transf_3"/>
    <property type="match status" value="1"/>
</dbReference>
<reference evidence="3 4" key="2">
    <citation type="submission" date="2020-05" db="EMBL/GenBank/DDBJ databases">
        <authorList>
            <person name="Khan S.A."/>
            <person name="Jeon C.O."/>
            <person name="Chun B.H."/>
        </authorList>
    </citation>
    <scope>NUCLEOTIDE SEQUENCE [LARGE SCALE GENOMIC DNA]</scope>
    <source>
        <strain evidence="3 4">H242</strain>
    </source>
</reference>
<evidence type="ECO:0000313" key="4">
    <source>
        <dbReference type="Proteomes" id="UP000500826"/>
    </source>
</evidence>